<dbReference type="GO" id="GO:0005577">
    <property type="term" value="C:fibrinogen complex"/>
    <property type="evidence" value="ECO:0007669"/>
    <property type="project" value="TreeGrafter"/>
</dbReference>
<keyword evidence="7" id="KW-1133">Transmembrane helix</keyword>
<dbReference type="PANTHER" id="PTHR47221:SF5">
    <property type="entry name" value="FIBRINOGEN C-TERMINAL DOMAIN-CONTAINING PROTEIN"/>
    <property type="match status" value="1"/>
</dbReference>
<keyword evidence="7" id="KW-0812">Transmembrane</keyword>
<dbReference type="Pfam" id="PF00028">
    <property type="entry name" value="Cadherin"/>
    <property type="match status" value="1"/>
</dbReference>
<dbReference type="Gene3D" id="2.60.40.60">
    <property type="entry name" value="Cadherins"/>
    <property type="match status" value="2"/>
</dbReference>
<feature type="transmembrane region" description="Helical" evidence="7">
    <location>
        <begin position="671"/>
        <end position="693"/>
    </location>
</feature>
<feature type="compositionally biased region" description="Polar residues" evidence="6">
    <location>
        <begin position="829"/>
        <end position="842"/>
    </location>
</feature>
<dbReference type="PANTHER" id="PTHR47221">
    <property type="entry name" value="FIBRINOGEN ALPHA CHAIN"/>
    <property type="match status" value="1"/>
</dbReference>
<dbReference type="SMART" id="SM00186">
    <property type="entry name" value="FBG"/>
    <property type="match status" value="1"/>
</dbReference>
<keyword evidence="12" id="KW-1185">Reference proteome</keyword>
<dbReference type="SMART" id="SM00112">
    <property type="entry name" value="CA"/>
    <property type="match status" value="2"/>
</dbReference>
<dbReference type="GO" id="GO:0030674">
    <property type="term" value="F:protein-macromolecule adaptor activity"/>
    <property type="evidence" value="ECO:0007669"/>
    <property type="project" value="TreeGrafter"/>
</dbReference>
<accession>A0AAD8BJW3</accession>
<evidence type="ECO:0000256" key="7">
    <source>
        <dbReference type="SAM" id="Phobius"/>
    </source>
</evidence>
<dbReference type="GO" id="GO:0005201">
    <property type="term" value="F:extracellular matrix structural constituent"/>
    <property type="evidence" value="ECO:0007669"/>
    <property type="project" value="TreeGrafter"/>
</dbReference>
<evidence type="ECO:0000259" key="9">
    <source>
        <dbReference type="PROSITE" id="PS50268"/>
    </source>
</evidence>
<dbReference type="Gene3D" id="3.90.215.10">
    <property type="entry name" value="Gamma Fibrinogen, chain A, domain 1"/>
    <property type="match status" value="1"/>
</dbReference>
<sequence length="901" mass="100545">MKHSCIGCLLVTCSLVSVTLSTVRHHAEEDLRPTVRTTRTSHRTLNPSFPQTCKDVRKTKGTSRPVVVLADGFEVMCDTRTDGGGWTVIQRRVDGTVNFTRNWQDYKYGFGDFDNGEFYLGNENIHLITSLRHYEMRVDMVYKDKRKFASYSMFRIYGEPEDYKLIVGGYSGSAGDSLSHIHNNMKFSTYDRDNDAHSNNCAMLYKGESSIFYTIPKDSFDVNYFKEYYTMEAFIRPSRLGLHVTNDCIGFLPSTCTIQSALVKLVLCFTVFIVFSTAAVLESNSSSPEKVEPCTVKSSFLFTKEDASPGSTLLKLPTNQGEKWTLTEDGLDGYLELDISHDDHSRIVFSKSPDIETISKTLGKRQGSLPFTLECTFNGWLYKFKQELIIHDVNEHSPVFDMNRPYNISISESSIVGSRVFSLRHLAYDPDVTGRITSYSLQPFNDSKVDGRNHFRISQDGSHVILFKSIDFDELQFQGQTYFKLNLTATDNGITDPLTSSVILTIQITDADDQGPSFIYPDCPKIDNYCTTPYFQTVIKCGYLGFLRLYPAPIQAEDRDTLNSSITYSIARVEPAQYTEKFEINPVTGAIKVVKPSCASSGNEILLTISATESSPLQHSTSTTLQIDVLDNVVIPNIAWGVDSAGDRESRPVITSKDESLDGAASATIPLTLLLLSFFGFVTIGSVVIYIAVRSVRSRKKDSSTASTTNTINSSLEDLGDCHMCKQDFPTASTCFRSCSVKPTPPVEPVVEAAPRTSSVGSLRNKFRTFIQCSSEVVHKPQVSDTVHKPQVGPKPADLRPALMAKPQHPYHFDDNIQFRPNPSIPGNASTSGFMNDPNATLGSMKHERGGGLKKDSETKVRKEDDSPENRFKLRFNNMVPEIFKANNPRVRFDTSNLNPV</sequence>
<proteinExistence type="predicted"/>
<evidence type="ECO:0000256" key="3">
    <source>
        <dbReference type="ARBA" id="ARBA00023157"/>
    </source>
</evidence>
<feature type="chain" id="PRO_5042165722" evidence="8">
    <location>
        <begin position="22"/>
        <end position="901"/>
    </location>
</feature>
<protein>
    <submittedName>
        <fullName evidence="11">BpsFReDn3</fullName>
    </submittedName>
</protein>
<dbReference type="AlphaFoldDB" id="A0AAD8BJW3"/>
<dbReference type="InterPro" id="IPR002126">
    <property type="entry name" value="Cadherin-like_dom"/>
</dbReference>
<dbReference type="GO" id="GO:0007156">
    <property type="term" value="P:homophilic cell adhesion via plasma membrane adhesion molecules"/>
    <property type="evidence" value="ECO:0007669"/>
    <property type="project" value="InterPro"/>
</dbReference>
<keyword evidence="4" id="KW-0325">Glycoprotein</keyword>
<reference evidence="11" key="2">
    <citation type="submission" date="2023-04" db="EMBL/GenBank/DDBJ databases">
        <authorList>
            <person name="Bu L."/>
            <person name="Lu L."/>
            <person name="Laidemitt M.R."/>
            <person name="Zhang S.M."/>
            <person name="Mutuku M."/>
            <person name="Mkoji G."/>
            <person name="Steinauer M."/>
            <person name="Loker E.S."/>
        </authorList>
    </citation>
    <scope>NUCLEOTIDE SEQUENCE</scope>
    <source>
        <strain evidence="11">KasaAsao</strain>
        <tissue evidence="11">Whole Snail</tissue>
    </source>
</reference>
<evidence type="ECO:0000256" key="6">
    <source>
        <dbReference type="SAM" id="MobiDB-lite"/>
    </source>
</evidence>
<dbReference type="CDD" id="cd00087">
    <property type="entry name" value="FReD"/>
    <property type="match status" value="1"/>
</dbReference>
<name>A0AAD8BJW3_BIOPF</name>
<dbReference type="EMBL" id="JASAOG010000065">
    <property type="protein sequence ID" value="KAK0055963.1"/>
    <property type="molecule type" value="Genomic_DNA"/>
</dbReference>
<evidence type="ECO:0000256" key="1">
    <source>
        <dbReference type="ARBA" id="ARBA00004613"/>
    </source>
</evidence>
<dbReference type="GO" id="GO:0016020">
    <property type="term" value="C:membrane"/>
    <property type="evidence" value="ECO:0007669"/>
    <property type="project" value="InterPro"/>
</dbReference>
<dbReference type="InterPro" id="IPR002181">
    <property type="entry name" value="Fibrinogen_a/b/g_C_dom"/>
</dbReference>
<dbReference type="SUPFAM" id="SSF56496">
    <property type="entry name" value="Fibrinogen C-terminal domain-like"/>
    <property type="match status" value="1"/>
</dbReference>
<feature type="compositionally biased region" description="Basic and acidic residues" evidence="6">
    <location>
        <begin position="845"/>
        <end position="870"/>
    </location>
</feature>
<dbReference type="CDD" id="cd11304">
    <property type="entry name" value="Cadherin_repeat"/>
    <property type="match status" value="1"/>
</dbReference>
<comment type="caution">
    <text evidence="11">The sequence shown here is derived from an EMBL/GenBank/DDBJ whole genome shotgun (WGS) entry which is preliminary data.</text>
</comment>
<gene>
    <name evidence="11" type="ORF">Bpfe_014632</name>
</gene>
<evidence type="ECO:0000259" key="10">
    <source>
        <dbReference type="PROSITE" id="PS51406"/>
    </source>
</evidence>
<dbReference type="InterPro" id="IPR037579">
    <property type="entry name" value="FIB_ANG-like"/>
</dbReference>
<evidence type="ECO:0000256" key="8">
    <source>
        <dbReference type="SAM" id="SignalP"/>
    </source>
</evidence>
<evidence type="ECO:0000256" key="2">
    <source>
        <dbReference type="ARBA" id="ARBA00022525"/>
    </source>
</evidence>
<keyword evidence="5" id="KW-0106">Calcium</keyword>
<evidence type="ECO:0000313" key="12">
    <source>
        <dbReference type="Proteomes" id="UP001233172"/>
    </source>
</evidence>
<evidence type="ECO:0000256" key="4">
    <source>
        <dbReference type="ARBA" id="ARBA00023180"/>
    </source>
</evidence>
<comment type="subcellular location">
    <subcellularLocation>
        <location evidence="1">Secreted</location>
    </subcellularLocation>
</comment>
<evidence type="ECO:0000256" key="5">
    <source>
        <dbReference type="PROSITE-ProRule" id="PRU00043"/>
    </source>
</evidence>
<dbReference type="InterPro" id="IPR036056">
    <property type="entry name" value="Fibrinogen-like_C"/>
</dbReference>
<dbReference type="InterPro" id="IPR014716">
    <property type="entry name" value="Fibrinogen_a/b/g_C_1"/>
</dbReference>
<dbReference type="GO" id="GO:0005509">
    <property type="term" value="F:calcium ion binding"/>
    <property type="evidence" value="ECO:0007669"/>
    <property type="project" value="UniProtKB-UniRule"/>
</dbReference>
<dbReference type="PROSITE" id="PS50268">
    <property type="entry name" value="CADHERIN_2"/>
    <property type="match status" value="2"/>
</dbReference>
<organism evidence="11 12">
    <name type="scientific">Biomphalaria pfeifferi</name>
    <name type="common">Bloodfluke planorb</name>
    <name type="synonym">Freshwater snail</name>
    <dbReference type="NCBI Taxonomy" id="112525"/>
    <lineage>
        <taxon>Eukaryota</taxon>
        <taxon>Metazoa</taxon>
        <taxon>Spiralia</taxon>
        <taxon>Lophotrochozoa</taxon>
        <taxon>Mollusca</taxon>
        <taxon>Gastropoda</taxon>
        <taxon>Heterobranchia</taxon>
        <taxon>Euthyneura</taxon>
        <taxon>Panpulmonata</taxon>
        <taxon>Hygrophila</taxon>
        <taxon>Lymnaeoidea</taxon>
        <taxon>Planorbidae</taxon>
        <taxon>Biomphalaria</taxon>
    </lineage>
</organism>
<dbReference type="SUPFAM" id="SSF49313">
    <property type="entry name" value="Cadherin-like"/>
    <property type="match status" value="2"/>
</dbReference>
<keyword evidence="3" id="KW-1015">Disulfide bond</keyword>
<dbReference type="PROSITE" id="PS51406">
    <property type="entry name" value="FIBRINOGEN_C_2"/>
    <property type="match status" value="1"/>
</dbReference>
<feature type="region of interest" description="Disordered" evidence="6">
    <location>
        <begin position="829"/>
        <end position="870"/>
    </location>
</feature>
<dbReference type="GO" id="GO:0034116">
    <property type="term" value="P:positive regulation of heterotypic cell-cell adhesion"/>
    <property type="evidence" value="ECO:0007669"/>
    <property type="project" value="TreeGrafter"/>
</dbReference>
<feature type="signal peptide" evidence="8">
    <location>
        <begin position="1"/>
        <end position="21"/>
    </location>
</feature>
<dbReference type="Proteomes" id="UP001233172">
    <property type="component" value="Unassembled WGS sequence"/>
</dbReference>
<keyword evidence="8" id="KW-0732">Signal</keyword>
<reference evidence="11" key="1">
    <citation type="journal article" date="2023" name="PLoS Negl. Trop. Dis.">
        <title>A genome sequence for Biomphalaria pfeifferi, the major vector snail for the human-infecting parasite Schistosoma mansoni.</title>
        <authorList>
            <person name="Bu L."/>
            <person name="Lu L."/>
            <person name="Laidemitt M.R."/>
            <person name="Zhang S.M."/>
            <person name="Mutuku M."/>
            <person name="Mkoji G."/>
            <person name="Steinauer M."/>
            <person name="Loker E.S."/>
        </authorList>
    </citation>
    <scope>NUCLEOTIDE SEQUENCE</scope>
    <source>
        <strain evidence="11">KasaAsao</strain>
    </source>
</reference>
<evidence type="ECO:0000313" key="11">
    <source>
        <dbReference type="EMBL" id="KAK0055963.1"/>
    </source>
</evidence>
<keyword evidence="2" id="KW-0964">Secreted</keyword>
<dbReference type="InterPro" id="IPR015919">
    <property type="entry name" value="Cadherin-like_sf"/>
</dbReference>
<feature type="domain" description="Fibrinogen C-terminal" evidence="10">
    <location>
        <begin position="44"/>
        <end position="207"/>
    </location>
</feature>
<feature type="domain" description="Cadherin" evidence="9">
    <location>
        <begin position="402"/>
        <end position="518"/>
    </location>
</feature>
<feature type="domain" description="Cadherin" evidence="9">
    <location>
        <begin position="554"/>
        <end position="631"/>
    </location>
</feature>
<dbReference type="Pfam" id="PF00147">
    <property type="entry name" value="Fibrinogen_C"/>
    <property type="match status" value="1"/>
</dbReference>
<keyword evidence="7" id="KW-0472">Membrane</keyword>